<evidence type="ECO:0000256" key="2">
    <source>
        <dbReference type="ARBA" id="ARBA00007970"/>
    </source>
</evidence>
<evidence type="ECO:0000256" key="6">
    <source>
        <dbReference type="ARBA" id="ARBA00022679"/>
    </source>
</evidence>
<dbReference type="GO" id="GO:0004400">
    <property type="term" value="F:histidinol-phosphate transaminase activity"/>
    <property type="evidence" value="ECO:0007669"/>
    <property type="project" value="UniProtKB-UniRule"/>
</dbReference>
<evidence type="ECO:0000256" key="7">
    <source>
        <dbReference type="ARBA" id="ARBA00022898"/>
    </source>
</evidence>
<dbReference type="HAMAP" id="MF_01023">
    <property type="entry name" value="HisC_aminotrans_2"/>
    <property type="match status" value="1"/>
</dbReference>
<dbReference type="UniPathway" id="UPA00031">
    <property type="reaction ID" value="UER00012"/>
</dbReference>
<evidence type="ECO:0000256" key="9">
    <source>
        <dbReference type="HAMAP-Rule" id="MF_01023"/>
    </source>
</evidence>
<dbReference type="OrthoDB" id="9813612at2"/>
<sequence>MTEKLWRKNLINIEPYVAGEQPKNENIIKLNANENPYPPSAGVQEVLRKKDIFDLKKYPSADAVPLKAALAERYGLAPENVFCGNGSDDVLATAFRAFFNSDKPIFYPDITYSFYPVWCELLKIPYETKPVDGNFLINVKDFYPENGGVVIPNPNAPTAIGVGKDFIIDLLEHNRDVIVIIDEAYVDFGRYSCVELIKEYDNLIVTQTFSKSRSLAGMRIGMAFAQPELISYMHAVKDSYNSYPLDQLAIETGIASLNDEKYFRDTVEKIKATRDRSAKAFREMGFKVTDSETNFLFVSHPDIPAEEIFTYTREKGIFIRYFKKPVIDKWLRITIGTDEQMDKLIAAVKECIESR</sequence>
<protein>
    <recommendedName>
        <fullName evidence="9">Histidinol-phosphate aminotransferase</fullName>
        <ecNumber evidence="9">2.6.1.9</ecNumber>
    </recommendedName>
    <alternativeName>
        <fullName evidence="9">Imidazole acetol-phosphate transaminase</fullName>
    </alternativeName>
</protein>
<dbReference type="PATRIC" id="fig|1341156.4.peg.2276"/>
<evidence type="ECO:0000256" key="1">
    <source>
        <dbReference type="ARBA" id="ARBA00001933"/>
    </source>
</evidence>
<dbReference type="Gene3D" id="3.90.1150.10">
    <property type="entry name" value="Aspartate Aminotransferase, domain 1"/>
    <property type="match status" value="1"/>
</dbReference>
<evidence type="ECO:0000256" key="4">
    <source>
        <dbReference type="ARBA" id="ARBA00022576"/>
    </source>
</evidence>
<evidence type="ECO:0000259" key="10">
    <source>
        <dbReference type="Pfam" id="PF00155"/>
    </source>
</evidence>
<dbReference type="AlphaFoldDB" id="A0A011UED3"/>
<evidence type="ECO:0000256" key="3">
    <source>
        <dbReference type="ARBA" id="ARBA00011738"/>
    </source>
</evidence>
<comment type="cofactor">
    <cofactor evidence="1 9">
        <name>pyridoxal 5'-phosphate</name>
        <dbReference type="ChEBI" id="CHEBI:597326"/>
    </cofactor>
</comment>
<dbReference type="GO" id="GO:0000105">
    <property type="term" value="P:L-histidine biosynthetic process"/>
    <property type="evidence" value="ECO:0007669"/>
    <property type="project" value="UniProtKB-UniRule"/>
</dbReference>
<dbReference type="InterPro" id="IPR001917">
    <property type="entry name" value="Aminotrans_II_pyridoxalP_BS"/>
</dbReference>
<keyword evidence="4 9" id="KW-0032">Aminotransferase</keyword>
<dbReference type="RefSeq" id="WP_037288347.1">
    <property type="nucleotide sequence ID" value="NZ_JEOB01000003.1"/>
</dbReference>
<dbReference type="PANTHER" id="PTHR42885">
    <property type="entry name" value="HISTIDINOL-PHOSPHATE AMINOTRANSFERASE-RELATED"/>
    <property type="match status" value="1"/>
</dbReference>
<evidence type="ECO:0000313" key="11">
    <source>
        <dbReference type="EMBL" id="EXM38969.1"/>
    </source>
</evidence>
<dbReference type="SUPFAM" id="SSF53383">
    <property type="entry name" value="PLP-dependent transferases"/>
    <property type="match status" value="1"/>
</dbReference>
<evidence type="ECO:0000256" key="5">
    <source>
        <dbReference type="ARBA" id="ARBA00022605"/>
    </source>
</evidence>
<dbReference type="InterPro" id="IPR005861">
    <property type="entry name" value="HisP_aminotrans"/>
</dbReference>
<accession>A0A011UED3</accession>
<dbReference type="EMBL" id="JEOB01000003">
    <property type="protein sequence ID" value="EXM38969.1"/>
    <property type="molecule type" value="Genomic_DNA"/>
</dbReference>
<dbReference type="GO" id="GO:0030170">
    <property type="term" value="F:pyridoxal phosphate binding"/>
    <property type="evidence" value="ECO:0007669"/>
    <property type="project" value="InterPro"/>
</dbReference>
<keyword evidence="8 9" id="KW-0368">Histidine biosynthesis</keyword>
<comment type="pathway">
    <text evidence="9">Amino-acid biosynthesis; L-histidine biosynthesis; L-histidine from 5-phospho-alpha-D-ribose 1-diphosphate: step 7/9.</text>
</comment>
<comment type="similarity">
    <text evidence="2 9">Belongs to the class-II pyridoxal-phosphate-dependent aminotransferase family. Histidinol-phosphate aminotransferase subfamily.</text>
</comment>
<comment type="subunit">
    <text evidence="3 9">Homodimer.</text>
</comment>
<dbReference type="InterPro" id="IPR015424">
    <property type="entry name" value="PyrdxlP-dep_Trfase"/>
</dbReference>
<name>A0A011UED3_RUMAL</name>
<dbReference type="NCBIfam" id="TIGR01141">
    <property type="entry name" value="hisC"/>
    <property type="match status" value="1"/>
</dbReference>
<proteinExistence type="inferred from homology"/>
<dbReference type="Pfam" id="PF00155">
    <property type="entry name" value="Aminotran_1_2"/>
    <property type="match status" value="1"/>
</dbReference>
<dbReference type="InterPro" id="IPR004839">
    <property type="entry name" value="Aminotransferase_I/II_large"/>
</dbReference>
<evidence type="ECO:0000256" key="8">
    <source>
        <dbReference type="ARBA" id="ARBA00023102"/>
    </source>
</evidence>
<keyword evidence="12" id="KW-1185">Reference proteome</keyword>
<evidence type="ECO:0000313" key="12">
    <source>
        <dbReference type="Proteomes" id="UP000021369"/>
    </source>
</evidence>
<comment type="catalytic activity">
    <reaction evidence="9">
        <text>L-histidinol phosphate + 2-oxoglutarate = 3-(imidazol-4-yl)-2-oxopropyl phosphate + L-glutamate</text>
        <dbReference type="Rhea" id="RHEA:23744"/>
        <dbReference type="ChEBI" id="CHEBI:16810"/>
        <dbReference type="ChEBI" id="CHEBI:29985"/>
        <dbReference type="ChEBI" id="CHEBI:57766"/>
        <dbReference type="ChEBI" id="CHEBI:57980"/>
        <dbReference type="EC" id="2.6.1.9"/>
    </reaction>
</comment>
<feature type="domain" description="Aminotransferase class I/classII large" evidence="10">
    <location>
        <begin position="26"/>
        <end position="347"/>
    </location>
</feature>
<dbReference type="PROSITE" id="PS00599">
    <property type="entry name" value="AA_TRANSFER_CLASS_2"/>
    <property type="match status" value="1"/>
</dbReference>
<comment type="caution">
    <text evidence="11">The sequence shown here is derived from an EMBL/GenBank/DDBJ whole genome shotgun (WGS) entry which is preliminary data.</text>
</comment>
<feature type="modified residue" description="N6-(pyridoxal phosphate)lysine" evidence="9">
    <location>
        <position position="211"/>
    </location>
</feature>
<dbReference type="Gene3D" id="3.40.640.10">
    <property type="entry name" value="Type I PLP-dependent aspartate aminotransferase-like (Major domain)"/>
    <property type="match status" value="1"/>
</dbReference>
<reference evidence="11 12" key="1">
    <citation type="submission" date="2013-06" db="EMBL/GenBank/DDBJ databases">
        <title>Rumen cellulosomics: divergent fiber-degrading strategies revealed by comparative genome-wide analysis of six Ruminococcal strains.</title>
        <authorList>
            <person name="Dassa B."/>
            <person name="Borovok I."/>
            <person name="Lamed R."/>
            <person name="Flint H."/>
            <person name="Yeoman C.J."/>
            <person name="White B."/>
            <person name="Bayer E.A."/>
        </authorList>
    </citation>
    <scope>NUCLEOTIDE SEQUENCE [LARGE SCALE GENOMIC DNA]</scope>
    <source>
        <strain evidence="11 12">SY3</strain>
    </source>
</reference>
<dbReference type="EC" id="2.6.1.9" evidence="9"/>
<dbReference type="InterPro" id="IPR015421">
    <property type="entry name" value="PyrdxlP-dep_Trfase_major"/>
</dbReference>
<keyword evidence="6 9" id="KW-0808">Transferase</keyword>
<organism evidence="11 12">
    <name type="scientific">Ruminococcus albus SY3</name>
    <dbReference type="NCBI Taxonomy" id="1341156"/>
    <lineage>
        <taxon>Bacteria</taxon>
        <taxon>Bacillati</taxon>
        <taxon>Bacillota</taxon>
        <taxon>Clostridia</taxon>
        <taxon>Eubacteriales</taxon>
        <taxon>Oscillospiraceae</taxon>
        <taxon>Ruminococcus</taxon>
    </lineage>
</organism>
<dbReference type="CDD" id="cd00609">
    <property type="entry name" value="AAT_like"/>
    <property type="match status" value="1"/>
</dbReference>
<dbReference type="Proteomes" id="UP000021369">
    <property type="component" value="Unassembled WGS sequence"/>
</dbReference>
<gene>
    <name evidence="9" type="primary">hisC</name>
    <name evidence="11" type="ORF">RASY3_11700</name>
</gene>
<dbReference type="InterPro" id="IPR015422">
    <property type="entry name" value="PyrdxlP-dep_Trfase_small"/>
</dbReference>
<dbReference type="PANTHER" id="PTHR42885:SF2">
    <property type="entry name" value="HISTIDINOL-PHOSPHATE AMINOTRANSFERASE"/>
    <property type="match status" value="1"/>
</dbReference>
<keyword evidence="5 9" id="KW-0028">Amino-acid biosynthesis</keyword>
<keyword evidence="7 9" id="KW-0663">Pyridoxal phosphate</keyword>